<proteinExistence type="predicted"/>
<feature type="chain" id="PRO_5026908846" evidence="1">
    <location>
        <begin position="19"/>
        <end position="274"/>
    </location>
</feature>
<dbReference type="PANTHER" id="PTHR34606">
    <property type="entry name" value="BON DOMAIN-CONTAINING PROTEIN"/>
    <property type="match status" value="1"/>
</dbReference>
<feature type="domain" description="BON" evidence="2">
    <location>
        <begin position="35"/>
        <end position="103"/>
    </location>
</feature>
<dbReference type="Proteomes" id="UP000509383">
    <property type="component" value="Chromosome"/>
</dbReference>
<dbReference type="Proteomes" id="UP001054892">
    <property type="component" value="Unassembled WGS sequence"/>
</dbReference>
<dbReference type="InterPro" id="IPR014004">
    <property type="entry name" value="Transpt-assoc_nodulatn_dom_bac"/>
</dbReference>
<dbReference type="PANTHER" id="PTHR34606:SF15">
    <property type="entry name" value="BON DOMAIN-CONTAINING PROTEIN"/>
    <property type="match status" value="1"/>
</dbReference>
<accession>A0A6J4DWI8</accession>
<evidence type="ECO:0000313" key="4">
    <source>
        <dbReference type="EMBL" id="GJN52707.1"/>
    </source>
</evidence>
<keyword evidence="1" id="KW-0732">Signal</keyword>
<feature type="domain" description="BON" evidence="2">
    <location>
        <begin position="205"/>
        <end position="274"/>
    </location>
</feature>
<dbReference type="Pfam" id="PF04972">
    <property type="entry name" value="BON"/>
    <property type="match status" value="3"/>
</dbReference>
<evidence type="ECO:0000313" key="5">
    <source>
        <dbReference type="Proteomes" id="UP000509383"/>
    </source>
</evidence>
<feature type="domain" description="BON" evidence="2">
    <location>
        <begin position="120"/>
        <end position="188"/>
    </location>
</feature>
<dbReference type="InterPro" id="IPR007055">
    <property type="entry name" value="BON_dom"/>
</dbReference>
<name>A0A6J4DWI8_9PSED</name>
<dbReference type="AlphaFoldDB" id="A0A6J4DWI8"/>
<gene>
    <name evidence="3" type="ORF">TUM18999_01040</name>
    <name evidence="4" type="ORF">TUM20286_24590</name>
</gene>
<protein>
    <submittedName>
        <fullName evidence="3">Transporter</fullName>
    </submittedName>
</protein>
<dbReference type="Gene3D" id="3.30.1340.30">
    <property type="match status" value="3"/>
</dbReference>
<evidence type="ECO:0000313" key="3">
    <source>
        <dbReference type="EMBL" id="BCG21913.1"/>
    </source>
</evidence>
<feature type="signal peptide" evidence="1">
    <location>
        <begin position="1"/>
        <end position="18"/>
    </location>
</feature>
<keyword evidence="6" id="KW-1185">Reference proteome</keyword>
<reference evidence="3 5" key="1">
    <citation type="submission" date="2020-05" db="EMBL/GenBank/DDBJ databases">
        <title>Characterization of novel class B3 metallo-beta-lactamase from novel Pseudomonas species.</title>
        <authorList>
            <person name="Yamada K."/>
            <person name="Aoki K."/>
            <person name="Ishii Y."/>
        </authorList>
    </citation>
    <scope>NUCLEOTIDE SEQUENCE [LARGE SCALE GENOMIC DNA]</scope>
    <source>
        <strain evidence="3 5">TUM18999</strain>
        <strain evidence="4 6">TUM20286</strain>
    </source>
</reference>
<dbReference type="PROSITE" id="PS50914">
    <property type="entry name" value="BON"/>
    <property type="match status" value="3"/>
</dbReference>
<dbReference type="SMART" id="SM00749">
    <property type="entry name" value="BON"/>
    <property type="match status" value="3"/>
</dbReference>
<dbReference type="InterPro" id="IPR051686">
    <property type="entry name" value="Lipoprotein_DolP"/>
</dbReference>
<dbReference type="EMBL" id="AP023189">
    <property type="protein sequence ID" value="BCG21913.1"/>
    <property type="molecule type" value="Genomic_DNA"/>
</dbReference>
<dbReference type="RefSeq" id="WP_173174814.1">
    <property type="nucleotide sequence ID" value="NZ_AP023189.1"/>
</dbReference>
<evidence type="ECO:0000259" key="2">
    <source>
        <dbReference type="PROSITE" id="PS50914"/>
    </source>
</evidence>
<dbReference type="KEGG" id="ptw:TUM18999_01040"/>
<evidence type="ECO:0000256" key="1">
    <source>
        <dbReference type="SAM" id="SignalP"/>
    </source>
</evidence>
<organism evidence="3 5">
    <name type="scientific">Pseudomonas tohonis</name>
    <dbReference type="NCBI Taxonomy" id="2725477"/>
    <lineage>
        <taxon>Bacteria</taxon>
        <taxon>Pseudomonadati</taxon>
        <taxon>Pseudomonadota</taxon>
        <taxon>Gammaproteobacteria</taxon>
        <taxon>Pseudomonadales</taxon>
        <taxon>Pseudomonadaceae</taxon>
        <taxon>Pseudomonas</taxon>
    </lineage>
</organism>
<evidence type="ECO:0000313" key="6">
    <source>
        <dbReference type="Proteomes" id="UP001054892"/>
    </source>
</evidence>
<sequence>MWHLRRLALAVIGSTLMAAPSAPSLAREGWSQRLHEARQEGSVWTAFAFNRHLSPFSLNVDVEGSLATLTGTVESEVKRELAEQVALGIEGIETVDNRIRVDPGVRPHLVSVAAADERLDDATVKARVKSRLLWNTRTEGLDIGVESHAGLVTLSGEADSAQARELAGRLAASTEGVERVDNAIRVTGEPDSAPRAQDRPAALLGDAWITGRVKTRFLSSSSLGALDISVETEGGVVRLAGTVATAAEKELAVETARNVRGVLDVQAASLKVAG</sequence>
<dbReference type="EMBL" id="BQKM01000004">
    <property type="protein sequence ID" value="GJN52707.1"/>
    <property type="molecule type" value="Genomic_DNA"/>
</dbReference>